<dbReference type="Proteomes" id="UP000445000">
    <property type="component" value="Unassembled WGS sequence"/>
</dbReference>
<evidence type="ECO:0000313" key="3">
    <source>
        <dbReference type="Proteomes" id="UP000445000"/>
    </source>
</evidence>
<protein>
    <submittedName>
        <fullName evidence="2">Uncharacterized protein</fullName>
    </submittedName>
</protein>
<feature type="region of interest" description="Disordered" evidence="1">
    <location>
        <begin position="310"/>
        <end position="330"/>
    </location>
</feature>
<organism evidence="2 3">
    <name type="scientific">Steroidobacter agaridevorans</name>
    <dbReference type="NCBI Taxonomy" id="2695856"/>
    <lineage>
        <taxon>Bacteria</taxon>
        <taxon>Pseudomonadati</taxon>
        <taxon>Pseudomonadota</taxon>
        <taxon>Gammaproteobacteria</taxon>
        <taxon>Steroidobacterales</taxon>
        <taxon>Steroidobacteraceae</taxon>
        <taxon>Steroidobacter</taxon>
    </lineage>
</organism>
<accession>A0A829Y8I8</accession>
<keyword evidence="3" id="KW-1185">Reference proteome</keyword>
<evidence type="ECO:0000313" key="2">
    <source>
        <dbReference type="EMBL" id="GFE79604.1"/>
    </source>
</evidence>
<comment type="caution">
    <text evidence="2">The sequence shown here is derived from an EMBL/GenBank/DDBJ whole genome shotgun (WGS) entry which is preliminary data.</text>
</comment>
<gene>
    <name evidence="2" type="ORF">GCM10011487_16040</name>
</gene>
<dbReference type="AlphaFoldDB" id="A0A829Y8I8"/>
<sequence>MDLCVMFRTYDGGGYDLTLSAVGDFLVQGAPDFGPAVKQIEVTLFLRHTSAPRATLGGDLKEHRQLRATLPKTVYRRAKGKVEIDVASGLLSKDVWARKPRPSLPMFVRAIDEVTSALSLLSKRLKPTDAFDVAALLSHCEAAKKRMPRSQTALKSLMAKLKAQADSKRAALSPWERLDIDWEEFHPAARDLLDDPFFWDPTDDFSPNGNDTGADLLESYRDWIKRRKQAQPMQFLERLADDWGYESFAAIDDEHRDEAAVGLAFADLKLRGECDPEARALALAAIERQRRETEAAKKWKHREEQLQALEKIERKLTPGRKARGGKGPAR</sequence>
<feature type="compositionally biased region" description="Basic residues" evidence="1">
    <location>
        <begin position="317"/>
        <end position="330"/>
    </location>
</feature>
<evidence type="ECO:0000256" key="1">
    <source>
        <dbReference type="SAM" id="MobiDB-lite"/>
    </source>
</evidence>
<name>A0A829Y8I8_9GAMM</name>
<dbReference type="EMBL" id="BLJN01000001">
    <property type="protein sequence ID" value="GFE79604.1"/>
    <property type="molecule type" value="Genomic_DNA"/>
</dbReference>
<proteinExistence type="predicted"/>
<reference evidence="3" key="1">
    <citation type="submission" date="2020-01" db="EMBL/GenBank/DDBJ databases">
        <title>'Steroidobacter agaridevorans' sp. nov., agar-degrading bacteria isolated from rhizosphere soils.</title>
        <authorList>
            <person name="Ikenaga M."/>
            <person name="Kataoka M."/>
            <person name="Murouchi A."/>
            <person name="Katsuragi S."/>
            <person name="Sakai M."/>
        </authorList>
    </citation>
    <scope>NUCLEOTIDE SEQUENCE [LARGE SCALE GENOMIC DNA]</scope>
    <source>
        <strain evidence="3">YU21-B</strain>
    </source>
</reference>